<feature type="domain" description="Endonuclease GajA/Old nuclease/RecF-like AAA" evidence="1">
    <location>
        <begin position="6"/>
        <end position="375"/>
    </location>
</feature>
<dbReference type="InterPro" id="IPR027417">
    <property type="entry name" value="P-loop_NTPase"/>
</dbReference>
<dbReference type="GO" id="GO:0016887">
    <property type="term" value="F:ATP hydrolysis activity"/>
    <property type="evidence" value="ECO:0007669"/>
    <property type="project" value="InterPro"/>
</dbReference>
<dbReference type="CDD" id="cd00267">
    <property type="entry name" value="ABC_ATPase"/>
    <property type="match status" value="1"/>
</dbReference>
<evidence type="ECO:0000259" key="1">
    <source>
        <dbReference type="Pfam" id="PF13175"/>
    </source>
</evidence>
<gene>
    <name evidence="2" type="ORF">EZS27_006437</name>
</gene>
<dbReference type="GO" id="GO:0005524">
    <property type="term" value="F:ATP binding"/>
    <property type="evidence" value="ECO:0007669"/>
    <property type="project" value="InterPro"/>
</dbReference>
<evidence type="ECO:0000313" key="2">
    <source>
        <dbReference type="EMBL" id="KAA6346012.1"/>
    </source>
</evidence>
<dbReference type="Gene3D" id="3.40.50.300">
    <property type="entry name" value="P-loop containing nucleotide triphosphate hydrolases"/>
    <property type="match status" value="2"/>
</dbReference>
<dbReference type="PANTHER" id="PTHR43581:SF2">
    <property type="entry name" value="EXCINUCLEASE ATPASE SUBUNIT"/>
    <property type="match status" value="1"/>
</dbReference>
<accession>A0A5J4SJQ8</accession>
<dbReference type="AlphaFoldDB" id="A0A5J4SJQ8"/>
<reference evidence="2" key="1">
    <citation type="submission" date="2019-03" db="EMBL/GenBank/DDBJ databases">
        <title>Single cell metagenomics reveals metabolic interactions within the superorganism composed of flagellate Streblomastix strix and complex community of Bacteroidetes bacteria on its surface.</title>
        <authorList>
            <person name="Treitli S.C."/>
            <person name="Kolisko M."/>
            <person name="Husnik F."/>
            <person name="Keeling P."/>
            <person name="Hampl V."/>
        </authorList>
    </citation>
    <scope>NUCLEOTIDE SEQUENCE</scope>
    <source>
        <strain evidence="2">STM</strain>
    </source>
</reference>
<dbReference type="SUPFAM" id="SSF52540">
    <property type="entry name" value="P-loop containing nucleoside triphosphate hydrolases"/>
    <property type="match status" value="1"/>
</dbReference>
<proteinExistence type="predicted"/>
<protein>
    <recommendedName>
        <fullName evidence="1">Endonuclease GajA/Old nuclease/RecF-like AAA domain-containing protein</fullName>
    </recommendedName>
</protein>
<dbReference type="InterPro" id="IPR041685">
    <property type="entry name" value="AAA_GajA/Old/RecF-like"/>
</dbReference>
<dbReference type="Pfam" id="PF13175">
    <property type="entry name" value="AAA_15"/>
    <property type="match status" value="1"/>
</dbReference>
<sequence>MNKQVEVKLENIRAIKKANIILDGITVLTGENGCGKSTVSKLTYHLLKTNIDYDKIIDKRLKNKLGSIYRILDSIIIELSDFLDKSDYVKIRHQFRIILKGDTEIYEMEESIQFAINFLSDLFNTIVISTPKEKRRLKRIKRIINDSIKLENGDADIAESLVKLQSSINDLVGNAYKLKEARSVSILTETLDNVFYDTQLPTSYNLHEYGSPIIDNKKLLLLQSVSNIAYIDTPMILGMNFRGDERLHWDDINVLLKNKIGINTNDTIDSVFKNEMLDGDINREKDDIFNEGFQYKRTDGRVFNLLECATGLKSFAILRILYKNGFLHDKTLLIIDEPEAHLHPQWVVEYARLIVLLNKEHGVKFLIASHHPDMISAIKYISEKEKTSSILHFYLAEKVDNSFEYEYRDLGTDIEDIFSSFNIAFDRIDLYGVTE</sequence>
<comment type="caution">
    <text evidence="2">The sequence shown here is derived from an EMBL/GenBank/DDBJ whole genome shotgun (WGS) entry which is preliminary data.</text>
</comment>
<dbReference type="InterPro" id="IPR051396">
    <property type="entry name" value="Bact_Antivir_Def_Nuclease"/>
</dbReference>
<dbReference type="EMBL" id="SNRY01000146">
    <property type="protein sequence ID" value="KAA6346012.1"/>
    <property type="molecule type" value="Genomic_DNA"/>
</dbReference>
<name>A0A5J4SJQ8_9ZZZZ</name>
<organism evidence="2">
    <name type="scientific">termite gut metagenome</name>
    <dbReference type="NCBI Taxonomy" id="433724"/>
    <lineage>
        <taxon>unclassified sequences</taxon>
        <taxon>metagenomes</taxon>
        <taxon>organismal metagenomes</taxon>
    </lineage>
</organism>
<dbReference type="PANTHER" id="PTHR43581">
    <property type="entry name" value="ATP/GTP PHOSPHATASE"/>
    <property type="match status" value="1"/>
</dbReference>